<dbReference type="Proteomes" id="UP000059425">
    <property type="component" value="Chromosome"/>
</dbReference>
<organism evidence="1 2">
    <name type="scientific">Pseudomonas fluorescens</name>
    <dbReference type="NCBI Taxonomy" id="294"/>
    <lineage>
        <taxon>Bacteria</taxon>
        <taxon>Pseudomonadati</taxon>
        <taxon>Pseudomonadota</taxon>
        <taxon>Gammaproteobacteria</taxon>
        <taxon>Pseudomonadales</taxon>
        <taxon>Pseudomonadaceae</taxon>
        <taxon>Pseudomonas</taxon>
    </lineage>
</organism>
<protein>
    <submittedName>
        <fullName evidence="1">Uncharacterized protein</fullName>
    </submittedName>
</protein>
<evidence type="ECO:0000313" key="1">
    <source>
        <dbReference type="EMBL" id="ALI10859.1"/>
    </source>
</evidence>
<dbReference type="OrthoDB" id="7019486at2"/>
<proteinExistence type="predicted"/>
<reference evidence="1 2" key="2">
    <citation type="journal article" date="2018" name="Nature">
        <title>Mutant phenotypes for thousands of bacterial genes of unknown function.</title>
        <authorList>
            <person name="Price M.N."/>
            <person name="Wetmore K.M."/>
            <person name="Waters R.J."/>
            <person name="Callaghan M."/>
            <person name="Ray J."/>
            <person name="Liu H."/>
            <person name="Kuehl J.V."/>
            <person name="Melnyk R.A."/>
            <person name="Lamson J.S."/>
            <person name="Suh Y."/>
            <person name="Carlson H.K."/>
            <person name="Esquivel Z."/>
            <person name="Sadeeshkumar H."/>
            <person name="Chakraborty R."/>
            <person name="Zane G.M."/>
            <person name="Rubin B.E."/>
            <person name="Wall J.D."/>
            <person name="Visel A."/>
            <person name="Bristow J."/>
            <person name="Blow M.J."/>
            <person name="Arkin A.P."/>
            <person name="Deutschbauer A.M."/>
        </authorList>
    </citation>
    <scope>NUCLEOTIDE SEQUENCE [LARGE SCALE GENOMIC DNA]</scope>
    <source>
        <strain evidence="1 2">FW300-N2C3</strain>
    </source>
</reference>
<dbReference type="EMBL" id="CP012831">
    <property type="protein sequence ID" value="ALI10859.1"/>
    <property type="molecule type" value="Genomic_DNA"/>
</dbReference>
<evidence type="ECO:0000313" key="2">
    <source>
        <dbReference type="Proteomes" id="UP000059425"/>
    </source>
</evidence>
<accession>A0A0N9X5K0</accession>
<gene>
    <name evidence="1" type="ORF">AO356_29915</name>
</gene>
<name>A0A0N9X5K0_PSEFL</name>
<dbReference type="RefSeq" id="WP_060742942.1">
    <property type="nucleotide sequence ID" value="NZ_CP012831.1"/>
</dbReference>
<sequence length="240" mass="25842">MTLSINSVFIRPSAAQLSQTSQPLTTKTLSEDLLKTKVNINPAAIYHPINEAPAPSPETASIESMIARTQSPDYPQIAEGHKSAHQSLKLSFEEFQSALAHTDPDLAKKKFGFTIEADGSLKVLNSSSQLSASDMDRLNERLNASSELKSAASSYRDASIALVAADATWGGNFTGGYILNKENFANTIDLGALFLKKGTTPNAETLNGFFSSQLWSKGERMTHETVTQMTVGANKVDVTV</sequence>
<reference evidence="2" key="1">
    <citation type="submission" date="2015-09" db="EMBL/GenBank/DDBJ databases">
        <title>Whole genome sequence of Pseudomonas fluorescens FW300-N2C3.</title>
        <authorList>
            <person name="Ray J."/>
            <person name="Melnyk R."/>
            <person name="Deutschbauer A."/>
        </authorList>
    </citation>
    <scope>NUCLEOTIDE SEQUENCE [LARGE SCALE GENOMIC DNA]</scope>
    <source>
        <strain evidence="2">FW300-N2C3</strain>
    </source>
</reference>
<dbReference type="AlphaFoldDB" id="A0A0N9X5K0"/>